<evidence type="ECO:0000256" key="1">
    <source>
        <dbReference type="SAM" id="Phobius"/>
    </source>
</evidence>
<accession>A0ABR3D3S7</accession>
<feature type="signal peptide" evidence="2">
    <location>
        <begin position="1"/>
        <end position="21"/>
    </location>
</feature>
<evidence type="ECO:0008006" key="5">
    <source>
        <dbReference type="Google" id="ProtNLM"/>
    </source>
</evidence>
<keyword evidence="1" id="KW-1133">Transmembrane helix</keyword>
<name>A0ABR3D3S7_NEUIN</name>
<evidence type="ECO:0000313" key="3">
    <source>
        <dbReference type="EMBL" id="KAL0466488.1"/>
    </source>
</evidence>
<keyword evidence="1" id="KW-0472">Membrane</keyword>
<feature type="chain" id="PRO_5045635618" description="Mid2 domain-containing protein" evidence="2">
    <location>
        <begin position="22"/>
        <end position="152"/>
    </location>
</feature>
<evidence type="ECO:0000313" key="4">
    <source>
        <dbReference type="Proteomes" id="UP001451303"/>
    </source>
</evidence>
<gene>
    <name evidence="3" type="ORF">QR685DRAFT_450735</name>
</gene>
<keyword evidence="2" id="KW-0732">Signal</keyword>
<protein>
    <recommendedName>
        <fullName evidence="5">Mid2 domain-containing protein</fullName>
    </recommendedName>
</protein>
<keyword evidence="4" id="KW-1185">Reference proteome</keyword>
<organism evidence="3 4">
    <name type="scientific">Neurospora intermedia</name>
    <dbReference type="NCBI Taxonomy" id="5142"/>
    <lineage>
        <taxon>Eukaryota</taxon>
        <taxon>Fungi</taxon>
        <taxon>Dikarya</taxon>
        <taxon>Ascomycota</taxon>
        <taxon>Pezizomycotina</taxon>
        <taxon>Sordariomycetes</taxon>
        <taxon>Sordariomycetidae</taxon>
        <taxon>Sordariales</taxon>
        <taxon>Sordariaceae</taxon>
        <taxon>Neurospora</taxon>
    </lineage>
</organism>
<reference evidence="3 4" key="1">
    <citation type="submission" date="2023-09" db="EMBL/GenBank/DDBJ databases">
        <title>Multi-omics analysis of a traditional fermented food reveals byproduct-associated fungal strains for waste-to-food upcycling.</title>
        <authorList>
            <consortium name="Lawrence Berkeley National Laboratory"/>
            <person name="Rekdal V.M."/>
            <person name="Villalobos-Escobedo J.M."/>
            <person name="Rodriguez-Valeron N."/>
            <person name="Garcia M.O."/>
            <person name="Vasquez D.P."/>
            <person name="Damayanti I."/>
            <person name="Sorensen P.M."/>
            <person name="Baidoo E.E."/>
            <person name="De Carvalho A.C."/>
            <person name="Riley R."/>
            <person name="Lipzen A."/>
            <person name="He G."/>
            <person name="Yan M."/>
            <person name="Haridas S."/>
            <person name="Daum C."/>
            <person name="Yoshinaga Y."/>
            <person name="Ng V."/>
            <person name="Grigoriev I.V."/>
            <person name="Munk R."/>
            <person name="Nuraida L."/>
            <person name="Wijaya C.H."/>
            <person name="Morales P.-C."/>
            <person name="Keasling J.D."/>
        </authorList>
    </citation>
    <scope>NUCLEOTIDE SEQUENCE [LARGE SCALE GENOMIC DNA]</scope>
    <source>
        <strain evidence="3 4">FGSC 2613</strain>
    </source>
</reference>
<evidence type="ECO:0000256" key="2">
    <source>
        <dbReference type="SAM" id="SignalP"/>
    </source>
</evidence>
<dbReference type="Proteomes" id="UP001451303">
    <property type="component" value="Unassembled WGS sequence"/>
</dbReference>
<comment type="caution">
    <text evidence="3">The sequence shown here is derived from an EMBL/GenBank/DDBJ whole genome shotgun (WGS) entry which is preliminary data.</text>
</comment>
<feature type="transmembrane region" description="Helical" evidence="1">
    <location>
        <begin position="126"/>
        <end position="146"/>
    </location>
</feature>
<sequence>MHPQLLFRLRLLLCVLLGVSAALVLPNRNPISRDTPGLINVGSSNEASPESTTIYFPDHASPPAQITSTTPAVVELSGEITPNNHKRGEAHGTHFQDITDATIAIDDTKEPGTIHRRDGGGSNMTIIYIVVSILAVGFLIAGCICWRKCQGH</sequence>
<dbReference type="EMBL" id="JAVLET010000012">
    <property type="protein sequence ID" value="KAL0466488.1"/>
    <property type="molecule type" value="Genomic_DNA"/>
</dbReference>
<keyword evidence="1" id="KW-0812">Transmembrane</keyword>
<proteinExistence type="predicted"/>